<name>A0AAE7FHL6_CITFR</name>
<gene>
    <name evidence="1" type="ORF">PQQ21_004715</name>
</gene>
<accession>A0AAE7FHL6</accession>
<organism evidence="1">
    <name type="scientific">Citrobacter freundii</name>
    <dbReference type="NCBI Taxonomy" id="546"/>
    <lineage>
        <taxon>Bacteria</taxon>
        <taxon>Pseudomonadati</taxon>
        <taxon>Pseudomonadota</taxon>
        <taxon>Gammaproteobacteria</taxon>
        <taxon>Enterobacterales</taxon>
        <taxon>Enterobacteriaceae</taxon>
        <taxon>Citrobacter</taxon>
        <taxon>Citrobacter freundii complex</taxon>
    </lineage>
</organism>
<protein>
    <submittedName>
        <fullName evidence="1">Uncharacterized protein</fullName>
    </submittedName>
</protein>
<evidence type="ECO:0000313" key="1">
    <source>
        <dbReference type="EMBL" id="EMN4147383.1"/>
    </source>
</evidence>
<sequence length="59" mass="6052">MAVQLCVSGSVRLVVGTGIQKGYGCAGASVGLKQTGQGLAPQYCRRQRGHVQRTGMACG</sequence>
<comment type="caution">
    <text evidence="1">The sequence shown here is derived from an EMBL/GenBank/DDBJ whole genome shotgun (WGS) entry which is preliminary data.</text>
</comment>
<reference evidence="1" key="1">
    <citation type="submission" date="2024-02" db="EMBL/GenBank/DDBJ databases">
        <authorList>
            <consortium name="Clinical and Environmental Microbiology Branch: Whole genome sequencing antimicrobial resistance pathogens in the healthcare setting"/>
        </authorList>
    </citation>
    <scope>NUCLEOTIDE SEQUENCE</scope>
    <source>
        <strain evidence="1">2023GN-00102</strain>
    </source>
</reference>
<proteinExistence type="predicted"/>
<dbReference type="EMBL" id="ABKLER030000028">
    <property type="protein sequence ID" value="EMN4147383.1"/>
    <property type="molecule type" value="Genomic_DNA"/>
</dbReference>
<dbReference type="AlphaFoldDB" id="A0AAE7FHL6"/>
<dbReference type="RefSeq" id="WP_131334065.1">
    <property type="nucleotide sequence ID" value="NZ_BPFK01000039.1"/>
</dbReference>